<sequence length="248" mass="26535">MQETPPPIGAPASLPALAQGVATLHRRTCGRAPDTTLVALDDGVVAIVLRGVLTRLEVTLVEGGRAPLVVAERHALHRVLARTLSGLASMGTGLRPASVLDAADPRADVVVFVLLTDDGRPHVRYTPLVSEVLDPESGRSAPALEIANRIAALHKRATGKGPSSTRVHQFEDAVVVVLRGGLTRLEHTLADEGREDRVLAQRHALQESLREEYVATVETLTGREVEAFLSANHTDPDAQVEVFVLRPV</sequence>
<dbReference type="Pfam" id="PF10057">
    <property type="entry name" value="MpsC"/>
    <property type="match status" value="2"/>
</dbReference>
<evidence type="ECO:0000313" key="3">
    <source>
        <dbReference type="Proteomes" id="UP001277761"/>
    </source>
</evidence>
<reference evidence="2 3" key="1">
    <citation type="submission" date="2023-11" db="EMBL/GenBank/DDBJ databases">
        <authorList>
            <person name="Xu M."/>
            <person name="Jiang T."/>
        </authorList>
    </citation>
    <scope>NUCLEOTIDE SEQUENCE [LARGE SCALE GENOMIC DNA]</scope>
    <source>
        <strain evidence="2 3">SD</strain>
    </source>
</reference>
<protein>
    <submittedName>
        <fullName evidence="2">Na-translocating system protein MpsC family protein</fullName>
    </submittedName>
</protein>
<feature type="domain" description="Na+-translocating membrane potential-generating system MpsC" evidence="1">
    <location>
        <begin position="17"/>
        <end position="114"/>
    </location>
</feature>
<accession>A0ABU4VN19</accession>
<dbReference type="EMBL" id="JAXAVX010000012">
    <property type="protein sequence ID" value="MDX8153234.1"/>
    <property type="molecule type" value="Genomic_DNA"/>
</dbReference>
<comment type="caution">
    <text evidence="2">The sequence shown here is derived from an EMBL/GenBank/DDBJ whole genome shotgun (WGS) entry which is preliminary data.</text>
</comment>
<proteinExistence type="predicted"/>
<evidence type="ECO:0000259" key="1">
    <source>
        <dbReference type="Pfam" id="PF10057"/>
    </source>
</evidence>
<keyword evidence="3" id="KW-1185">Reference proteome</keyword>
<name>A0ABU4VN19_9ACTN</name>
<dbReference type="RefSeq" id="WP_319955385.1">
    <property type="nucleotide sequence ID" value="NZ_JAXAVX010000012.1"/>
</dbReference>
<organism evidence="2 3">
    <name type="scientific">Patulibacter brassicae</name>
    <dbReference type="NCBI Taxonomy" id="1705717"/>
    <lineage>
        <taxon>Bacteria</taxon>
        <taxon>Bacillati</taxon>
        <taxon>Actinomycetota</taxon>
        <taxon>Thermoleophilia</taxon>
        <taxon>Solirubrobacterales</taxon>
        <taxon>Patulibacteraceae</taxon>
        <taxon>Patulibacter</taxon>
    </lineage>
</organism>
<feature type="domain" description="Na+-translocating membrane potential-generating system MpsC" evidence="1">
    <location>
        <begin position="145"/>
        <end position="245"/>
    </location>
</feature>
<dbReference type="InterPro" id="IPR018745">
    <property type="entry name" value="MpsC"/>
</dbReference>
<evidence type="ECO:0000313" key="2">
    <source>
        <dbReference type="EMBL" id="MDX8153234.1"/>
    </source>
</evidence>
<gene>
    <name evidence="2" type="ORF">SK069_16670</name>
</gene>
<dbReference type="Proteomes" id="UP001277761">
    <property type="component" value="Unassembled WGS sequence"/>
</dbReference>